<dbReference type="SUPFAM" id="SSF51695">
    <property type="entry name" value="PLC-like phosphodiesterases"/>
    <property type="match status" value="1"/>
</dbReference>
<dbReference type="Gene3D" id="3.20.20.190">
    <property type="entry name" value="Phosphatidylinositol (PI) phosphodiesterase"/>
    <property type="match status" value="1"/>
</dbReference>
<reference evidence="3" key="1">
    <citation type="submission" date="2020-03" db="EMBL/GenBank/DDBJ databases">
        <title>Site-based positive gene gene selection in Geosmithia morbida across the United States reveals a broad range of putative effectors and factors for local host and environmental adapation.</title>
        <authorList>
            <person name="Onufrak A."/>
            <person name="Murdoch R.W."/>
            <person name="Gazis R."/>
            <person name="Huff M."/>
            <person name="Staton M."/>
            <person name="Klingeman W."/>
            <person name="Hadziabdic D."/>
        </authorList>
    </citation>
    <scope>NUCLEOTIDE SEQUENCE</scope>
    <source>
        <strain evidence="3">1262</strain>
    </source>
</reference>
<feature type="region of interest" description="Disordered" evidence="1">
    <location>
        <begin position="67"/>
        <end position="114"/>
    </location>
</feature>
<keyword evidence="4" id="KW-1185">Reference proteome</keyword>
<name>A0A9P5D8P6_9HYPO</name>
<dbReference type="PANTHER" id="PTHR13593">
    <property type="match status" value="1"/>
</dbReference>
<organism evidence="3 4">
    <name type="scientific">Geosmithia morbida</name>
    <dbReference type="NCBI Taxonomy" id="1094350"/>
    <lineage>
        <taxon>Eukaryota</taxon>
        <taxon>Fungi</taxon>
        <taxon>Dikarya</taxon>
        <taxon>Ascomycota</taxon>
        <taxon>Pezizomycotina</taxon>
        <taxon>Sordariomycetes</taxon>
        <taxon>Hypocreomycetidae</taxon>
        <taxon>Hypocreales</taxon>
        <taxon>Bionectriaceae</taxon>
        <taxon>Geosmithia</taxon>
    </lineage>
</organism>
<protein>
    <recommendedName>
        <fullName evidence="5">PLC-like phosphodiesterase</fullName>
    </recommendedName>
</protein>
<dbReference type="InterPro" id="IPR017946">
    <property type="entry name" value="PLC-like_Pdiesterase_TIM-brl"/>
</dbReference>
<dbReference type="Proteomes" id="UP000749293">
    <property type="component" value="Unassembled WGS sequence"/>
</dbReference>
<comment type="caution">
    <text evidence="3">The sequence shown here is derived from an EMBL/GenBank/DDBJ whole genome shotgun (WGS) entry which is preliminary data.</text>
</comment>
<dbReference type="Pfam" id="PF26146">
    <property type="entry name" value="PI-PLC_X"/>
    <property type="match status" value="1"/>
</dbReference>
<feature type="signal peptide" evidence="2">
    <location>
        <begin position="1"/>
        <end position="21"/>
    </location>
</feature>
<dbReference type="GO" id="GO:0006629">
    <property type="term" value="P:lipid metabolic process"/>
    <property type="evidence" value="ECO:0007669"/>
    <property type="project" value="InterPro"/>
</dbReference>
<gene>
    <name evidence="3" type="ORF">GMORB2_0978</name>
</gene>
<dbReference type="OrthoDB" id="7984201at2759"/>
<proteinExistence type="predicted"/>
<feature type="compositionally biased region" description="Low complexity" evidence="1">
    <location>
        <begin position="67"/>
        <end position="110"/>
    </location>
</feature>
<evidence type="ECO:0000313" key="3">
    <source>
        <dbReference type="EMBL" id="KAF4125734.1"/>
    </source>
</evidence>
<dbReference type="GO" id="GO:0008081">
    <property type="term" value="F:phosphoric diester hydrolase activity"/>
    <property type="evidence" value="ECO:0007669"/>
    <property type="project" value="InterPro"/>
</dbReference>
<feature type="chain" id="PRO_5040516747" description="PLC-like phosphodiesterase" evidence="2">
    <location>
        <begin position="22"/>
        <end position="440"/>
    </location>
</feature>
<evidence type="ECO:0000256" key="1">
    <source>
        <dbReference type="SAM" id="MobiDB-lite"/>
    </source>
</evidence>
<sequence length="440" mass="47763">MRSATALLWAAGSLLPQLAVAQTEPTVDYSATSSLHFYTGTKTAETTKNTEVPSGAYTTYTSKIALSNGDDSTATGTTDDDPSTTTSLTASVSSSSTATTTGNGTVTSGVPAPTNTQPCNRYVELCSRKYSNVSNVGCHNSPFVRPGNSGSNQELSVTTQLNDGVRFLQAQIQWPTNGTEPHFCHTSCDLLDAGPINDWLSLVADWVSKHPYDVVTILLGNGNYSTPDYYAPYIQKSGILKHAYEAPYLPMSLDDWPTLEEMIVRGKRVVMFMDYKANQTAYPWLHDQFAHMWETPFDPTDRAFPCTAQRPPDLSAESTRNSMYLINHNLNVEFNVFSTSLLVPAVSLLNETNADSGYGSLGLAANNCRSDWGRNPTFLNVDYYNYGNRPGSVFEVAARLNNVTYDWNCCGKVSGAPAMARVAPLATIVVPAALTALLLI</sequence>
<dbReference type="InterPro" id="IPR051057">
    <property type="entry name" value="PI-PLC_domain"/>
</dbReference>
<dbReference type="GeneID" id="55967208"/>
<evidence type="ECO:0008006" key="5">
    <source>
        <dbReference type="Google" id="ProtNLM"/>
    </source>
</evidence>
<keyword evidence="2" id="KW-0732">Signal</keyword>
<dbReference type="PANTHER" id="PTHR13593:SF140">
    <property type="entry name" value="PLC-LIKE PHOSPHODIESTERASE"/>
    <property type="match status" value="1"/>
</dbReference>
<accession>A0A9P5D8P6</accession>
<dbReference type="RefSeq" id="XP_035324386.1">
    <property type="nucleotide sequence ID" value="XM_035462962.1"/>
</dbReference>
<evidence type="ECO:0000313" key="4">
    <source>
        <dbReference type="Proteomes" id="UP000749293"/>
    </source>
</evidence>
<dbReference type="AlphaFoldDB" id="A0A9P5D8P6"/>
<dbReference type="EMBL" id="JAANYQ010000002">
    <property type="protein sequence ID" value="KAF4125734.1"/>
    <property type="molecule type" value="Genomic_DNA"/>
</dbReference>
<evidence type="ECO:0000256" key="2">
    <source>
        <dbReference type="SAM" id="SignalP"/>
    </source>
</evidence>